<keyword evidence="1" id="KW-0863">Zinc-finger</keyword>
<dbReference type="PROSITE" id="PS50119">
    <property type="entry name" value="ZF_BBOX"/>
    <property type="match status" value="2"/>
</dbReference>
<dbReference type="Proteomes" id="UP000694844">
    <property type="component" value="Chromosome 9"/>
</dbReference>
<dbReference type="SUPFAM" id="SSF101898">
    <property type="entry name" value="NHL repeat"/>
    <property type="match status" value="1"/>
</dbReference>
<dbReference type="AlphaFoldDB" id="A0A8B8BM98"/>
<dbReference type="PANTHER" id="PTHR25462">
    <property type="entry name" value="BONUS, ISOFORM C-RELATED"/>
    <property type="match status" value="1"/>
</dbReference>
<evidence type="ECO:0000313" key="4">
    <source>
        <dbReference type="RefSeq" id="XP_022304457.1"/>
    </source>
</evidence>
<dbReference type="OrthoDB" id="128536at2759"/>
<sequence>MDPLHSLSLQDVIRCNLCETPVPSFYCDICHINLCKSCVGEHISDESKEHCVVPFARRECTPKCHEHSSKICEIYCQNCNIPICVSCISTDWHKNHNIEDISEALSRKKKIIQEDLQEYEKFIYPEYQEAASKIFIQRADARNHSQKLRTALNQQGEELHKEIDAIIQILHSKIDDMESRHLVAIDKQEDLINRTMPEISQVILELRSLLDTRGVFLVFKYESRNDDLIRLPDQFEVTLSNFTPQEINREQISQQFGFLSEQEIKYPLIEEPQILTNICTRYFDLNCVSCVRNSEFWISGQNKTMMLYNLQGDRRRSVQTKSGEIPYDIATTHSGDLVYTDYDDRTINIVRNDQIQSLVTLQEPWRPYSVCITSSDDLLVTMGMDNKTHKKIVRFSGSKEKQNIPWDEPQQYLLRGNTKIVPVPAIPNTMRLCENKNLDMCVSDCISGVIGVFSAEGTLQFRYTGGKPLINGPFHPVGITTDSHCQILAAESFEHRIHILDKDCRFLRYIECVGLIEPFGLDVDYRDNLIVTEWKGGNVKQIRYYK</sequence>
<dbReference type="Gene3D" id="3.30.160.60">
    <property type="entry name" value="Classic Zinc Finger"/>
    <property type="match status" value="1"/>
</dbReference>
<evidence type="ECO:0000259" key="2">
    <source>
        <dbReference type="PROSITE" id="PS50119"/>
    </source>
</evidence>
<dbReference type="InterPro" id="IPR011042">
    <property type="entry name" value="6-blade_b-propeller_TolB-like"/>
</dbReference>
<dbReference type="Pfam" id="PF00643">
    <property type="entry name" value="zf-B_box"/>
    <property type="match status" value="1"/>
</dbReference>
<name>A0A8B8BM98_CRAVI</name>
<feature type="domain" description="B box-type" evidence="2">
    <location>
        <begin position="10"/>
        <end position="55"/>
    </location>
</feature>
<proteinExistence type="predicted"/>
<reference evidence="4" key="1">
    <citation type="submission" date="2025-08" db="UniProtKB">
        <authorList>
            <consortium name="RefSeq"/>
        </authorList>
    </citation>
    <scope>IDENTIFICATION</scope>
    <source>
        <tissue evidence="4">Whole sample</tissue>
    </source>
</reference>
<organism evidence="3 4">
    <name type="scientific">Crassostrea virginica</name>
    <name type="common">Eastern oyster</name>
    <dbReference type="NCBI Taxonomy" id="6565"/>
    <lineage>
        <taxon>Eukaryota</taxon>
        <taxon>Metazoa</taxon>
        <taxon>Spiralia</taxon>
        <taxon>Lophotrochozoa</taxon>
        <taxon>Mollusca</taxon>
        <taxon>Bivalvia</taxon>
        <taxon>Autobranchia</taxon>
        <taxon>Pteriomorphia</taxon>
        <taxon>Ostreida</taxon>
        <taxon>Ostreoidea</taxon>
        <taxon>Ostreidae</taxon>
        <taxon>Crassostrea</taxon>
    </lineage>
</organism>
<dbReference type="InterPro" id="IPR000315">
    <property type="entry name" value="Znf_B-box"/>
</dbReference>
<gene>
    <name evidence="4" type="primary">LOC111111652</name>
</gene>
<accession>A0A8B8BM98</accession>
<dbReference type="SUPFAM" id="SSF57845">
    <property type="entry name" value="B-box zinc-binding domain"/>
    <property type="match status" value="1"/>
</dbReference>
<dbReference type="GO" id="GO:0008270">
    <property type="term" value="F:zinc ion binding"/>
    <property type="evidence" value="ECO:0007669"/>
    <property type="project" value="UniProtKB-KW"/>
</dbReference>
<keyword evidence="1" id="KW-0479">Metal-binding</keyword>
<dbReference type="Gene3D" id="2.120.10.30">
    <property type="entry name" value="TolB, C-terminal domain"/>
    <property type="match status" value="1"/>
</dbReference>
<feature type="domain" description="B box-type" evidence="2">
    <location>
        <begin position="64"/>
        <end position="101"/>
    </location>
</feature>
<dbReference type="PANTHER" id="PTHR25462:SF296">
    <property type="entry name" value="MEIOTIC P26, ISOFORM F"/>
    <property type="match status" value="1"/>
</dbReference>
<dbReference type="GeneID" id="111111652"/>
<dbReference type="RefSeq" id="XP_022304457.1">
    <property type="nucleotide sequence ID" value="XM_022448749.1"/>
</dbReference>
<keyword evidence="1" id="KW-0862">Zinc</keyword>
<dbReference type="CDD" id="cd19756">
    <property type="entry name" value="Bbox2"/>
    <property type="match status" value="1"/>
</dbReference>
<dbReference type="KEGG" id="cvn:111111652"/>
<evidence type="ECO:0000313" key="3">
    <source>
        <dbReference type="Proteomes" id="UP000694844"/>
    </source>
</evidence>
<dbReference type="InterPro" id="IPR047153">
    <property type="entry name" value="TRIM45/56/19-like"/>
</dbReference>
<keyword evidence="3" id="KW-1185">Reference proteome</keyword>
<protein>
    <submittedName>
        <fullName evidence="4">Uncharacterized protein LOC111111652</fullName>
    </submittedName>
</protein>
<evidence type="ECO:0000256" key="1">
    <source>
        <dbReference type="PROSITE-ProRule" id="PRU00024"/>
    </source>
</evidence>